<dbReference type="GO" id="GO:0044718">
    <property type="term" value="P:siderophore transmembrane transport"/>
    <property type="evidence" value="ECO:0007669"/>
    <property type="project" value="TreeGrafter"/>
</dbReference>
<evidence type="ECO:0000313" key="9">
    <source>
        <dbReference type="EMBL" id="RUL63029.1"/>
    </source>
</evidence>
<evidence type="ECO:0000256" key="5">
    <source>
        <dbReference type="ARBA" id="ARBA00023136"/>
    </source>
</evidence>
<sequence>MNAVSNYKKLLLARLIAAAVIATVASPVVSYAQSADANLRGMAAPSSTITATNTATGYTRVTKAGADGTYALVSLPPGTYKVDAGPGTEQTVTLTVASTATLNLAAKAAPTGNAVSAQNLGAVTVNANTLTEVTTSEVGNTVSQRQIATVPQITRNFLEFADTVPGMVFTVQQNGQASLQSGGQAPTAINVYIDGVGQKNYVLPGGITGQSNSQGNPFPQLAIGEYKVITSNYKAEYDQISSAAVTAETKSGTNEFHGELFGDWTDTWMRAETPSEIAADKKTPSHDKEYGFSFGGPIIQDKAHFFIAYEGKEYDTPITVVPGSVNQQAQVVAQLPPSALAQLGPTGLPFKEDLYFAKLDWEPSNRDRIEFSGKYRDESAISGPGTGQAASTAVNVVNYDRRFDIRWDHSSDSWFNRLQATYENAFYKPTPVQFGNGYVYTTIPSENQQTILDVGPATPLAGQDKGQKGPSISDDLTFNDFEWHGDHVIKMGVSYKVVTLTAQDAFNYNPQFYYYVTPAGTEPDPYQVVFPSQLPGTNPMVRTSDRQLGTYIQDDWTVDDHLTLNLGLRWDYEWTPSYLNWVTPQAVINALNAPNPWPGAAPGQTYAQSLALGGVNVGNYISTGNNRHPQDNQFMPRFGFSYDINGDQAHVIHGGAGRSYDRNLYELLQLEQTKIALGQPTLGFETPYSTCNPGPTCIPWNPAYYGGLSVLQGLLAASSTGREVDMVTNNLKTPYSDQVSLGMRNQIGEWNTDVTVARVNSFNGLVYQLGNRYPNGAFWENGSQPWGDGIPGWGNLIIANNGLETKTTQLLISAEKPYTPESHWGVTIAYTYSHALQNNDSQDVTDQYAFDEETIGDYPFIGSAVARHRLVSTASLDGPWGLLFGAKLTLSTPIPGLGLACFNDTSTPSGCLPYSATPPGSHFLIGGPIWGYRSIDFQVTKNFKIYGNFDGYVRMDLLNAFNWNNYSDYNTNYGANGVLNSTPVTYNTIGNILGTPREVKVTLGIKF</sequence>
<evidence type="ECO:0000256" key="6">
    <source>
        <dbReference type="ARBA" id="ARBA00023237"/>
    </source>
</evidence>
<keyword evidence="4" id="KW-0812">Transmembrane</keyword>
<feature type="domain" description="TonB-dependent transporter Oar-like beta-barrel" evidence="8">
    <location>
        <begin position="348"/>
        <end position="881"/>
    </location>
</feature>
<dbReference type="InterPro" id="IPR057601">
    <property type="entry name" value="Oar-like_b-barrel"/>
</dbReference>
<dbReference type="GO" id="GO:0015344">
    <property type="term" value="F:siderophore uptake transmembrane transporter activity"/>
    <property type="evidence" value="ECO:0007669"/>
    <property type="project" value="TreeGrafter"/>
</dbReference>
<dbReference type="GO" id="GO:0030246">
    <property type="term" value="F:carbohydrate binding"/>
    <property type="evidence" value="ECO:0007669"/>
    <property type="project" value="InterPro"/>
</dbReference>
<keyword evidence="2" id="KW-0813">Transport</keyword>
<evidence type="ECO:0000256" key="1">
    <source>
        <dbReference type="ARBA" id="ARBA00004571"/>
    </source>
</evidence>
<dbReference type="Pfam" id="PF25183">
    <property type="entry name" value="OMP_b-brl_4"/>
    <property type="match status" value="2"/>
</dbReference>
<dbReference type="InterPro" id="IPR013784">
    <property type="entry name" value="Carb-bd-like_fold"/>
</dbReference>
<dbReference type="AlphaFoldDB" id="A0A432LR57"/>
<dbReference type="OrthoDB" id="9768147at2"/>
<dbReference type="EMBL" id="RYZR01000006">
    <property type="protein sequence ID" value="RUL63029.1"/>
    <property type="molecule type" value="Genomic_DNA"/>
</dbReference>
<keyword evidence="7" id="KW-0732">Signal</keyword>
<dbReference type="PANTHER" id="PTHR30069:SF46">
    <property type="entry name" value="OAR PROTEIN"/>
    <property type="match status" value="1"/>
</dbReference>
<comment type="subcellular location">
    <subcellularLocation>
        <location evidence="1">Cell outer membrane</location>
        <topology evidence="1">Multi-pass membrane protein</topology>
    </subcellularLocation>
</comment>
<keyword evidence="3" id="KW-1134">Transmembrane beta strand</keyword>
<dbReference type="Proteomes" id="UP000267077">
    <property type="component" value="Unassembled WGS sequence"/>
</dbReference>
<dbReference type="InterPro" id="IPR010917">
    <property type="entry name" value="TonB_rcpt_CS"/>
</dbReference>
<dbReference type="InterPro" id="IPR039426">
    <property type="entry name" value="TonB-dep_rcpt-like"/>
</dbReference>
<dbReference type="Gene3D" id="2.60.40.1120">
    <property type="entry name" value="Carboxypeptidase-like, regulatory domain"/>
    <property type="match status" value="1"/>
</dbReference>
<keyword evidence="10" id="KW-1185">Reference proteome</keyword>
<organism evidence="9 10">
    <name type="scientific">Dyella dinghuensis</name>
    <dbReference type="NCBI Taxonomy" id="1920169"/>
    <lineage>
        <taxon>Bacteria</taxon>
        <taxon>Pseudomonadati</taxon>
        <taxon>Pseudomonadota</taxon>
        <taxon>Gammaproteobacteria</taxon>
        <taxon>Lysobacterales</taxon>
        <taxon>Rhodanobacteraceae</taxon>
        <taxon>Dyella</taxon>
    </lineage>
</organism>
<protein>
    <submittedName>
        <fullName evidence="9">TonB-dependent receptor</fullName>
    </submittedName>
</protein>
<reference evidence="9 10" key="1">
    <citation type="submission" date="2018-12" db="EMBL/GenBank/DDBJ databases">
        <title>Dyella dinghuensis sp. nov. DHOA06 and Dyella choica sp. nov. 4M-K27, isolated from forest soil.</title>
        <authorList>
            <person name="Qiu L.-H."/>
            <person name="Gao Z.-H."/>
        </authorList>
    </citation>
    <scope>NUCLEOTIDE SEQUENCE [LARGE SCALE GENOMIC DNA]</scope>
    <source>
        <strain evidence="9 10">DHOA06</strain>
    </source>
</reference>
<evidence type="ECO:0000256" key="3">
    <source>
        <dbReference type="ARBA" id="ARBA00022452"/>
    </source>
</evidence>
<feature type="signal peptide" evidence="7">
    <location>
        <begin position="1"/>
        <end position="32"/>
    </location>
</feature>
<keyword evidence="6" id="KW-0998">Cell outer membrane</keyword>
<dbReference type="SUPFAM" id="SSF56935">
    <property type="entry name" value="Porins"/>
    <property type="match status" value="1"/>
</dbReference>
<feature type="chain" id="PRO_5019196250" evidence="7">
    <location>
        <begin position="33"/>
        <end position="1007"/>
    </location>
</feature>
<feature type="domain" description="TonB-dependent transporter Oar-like beta-barrel" evidence="8">
    <location>
        <begin position="249"/>
        <end position="330"/>
    </location>
</feature>
<dbReference type="Gene3D" id="2.40.170.20">
    <property type="entry name" value="TonB-dependent receptor, beta-barrel domain"/>
    <property type="match status" value="1"/>
</dbReference>
<keyword evidence="5" id="KW-0472">Membrane</keyword>
<dbReference type="PANTHER" id="PTHR30069">
    <property type="entry name" value="TONB-DEPENDENT OUTER MEMBRANE RECEPTOR"/>
    <property type="match status" value="1"/>
</dbReference>
<proteinExistence type="predicted"/>
<accession>A0A432LR57</accession>
<evidence type="ECO:0000256" key="7">
    <source>
        <dbReference type="SAM" id="SignalP"/>
    </source>
</evidence>
<dbReference type="RefSeq" id="WP_126673967.1">
    <property type="nucleotide sequence ID" value="NZ_RYZR01000006.1"/>
</dbReference>
<evidence type="ECO:0000256" key="4">
    <source>
        <dbReference type="ARBA" id="ARBA00022692"/>
    </source>
</evidence>
<name>A0A432LR57_9GAMM</name>
<gene>
    <name evidence="9" type="ORF">EKH79_11480</name>
</gene>
<keyword evidence="9" id="KW-0675">Receptor</keyword>
<evidence type="ECO:0000256" key="2">
    <source>
        <dbReference type="ARBA" id="ARBA00022448"/>
    </source>
</evidence>
<dbReference type="InterPro" id="IPR036942">
    <property type="entry name" value="Beta-barrel_TonB_sf"/>
</dbReference>
<dbReference type="GO" id="GO:0009279">
    <property type="term" value="C:cell outer membrane"/>
    <property type="evidence" value="ECO:0007669"/>
    <property type="project" value="UniProtKB-SubCell"/>
</dbReference>
<comment type="caution">
    <text evidence="9">The sequence shown here is derived from an EMBL/GenBank/DDBJ whole genome shotgun (WGS) entry which is preliminary data.</text>
</comment>
<evidence type="ECO:0000313" key="10">
    <source>
        <dbReference type="Proteomes" id="UP000267077"/>
    </source>
</evidence>
<dbReference type="PROSITE" id="PS01156">
    <property type="entry name" value="TONB_DEPENDENT_REC_2"/>
    <property type="match status" value="1"/>
</dbReference>
<evidence type="ECO:0000259" key="8">
    <source>
        <dbReference type="Pfam" id="PF25183"/>
    </source>
</evidence>
<dbReference type="SUPFAM" id="SSF49452">
    <property type="entry name" value="Starch-binding domain-like"/>
    <property type="match status" value="1"/>
</dbReference>